<dbReference type="InterPro" id="IPR011011">
    <property type="entry name" value="Znf_FYVE_PHD"/>
</dbReference>
<protein>
    <recommendedName>
        <fullName evidence="3">Transcription factor BYE1</fullName>
    </recommendedName>
</protein>
<dbReference type="Pfam" id="PF00628">
    <property type="entry name" value="PHD"/>
    <property type="match status" value="1"/>
</dbReference>
<dbReference type="InterPro" id="IPR013083">
    <property type="entry name" value="Znf_RING/FYVE/PHD"/>
</dbReference>
<evidence type="ECO:0000256" key="5">
    <source>
        <dbReference type="ARBA" id="ARBA00022771"/>
    </source>
</evidence>
<feature type="compositionally biased region" description="Basic and acidic residues" evidence="7">
    <location>
        <begin position="528"/>
        <end position="539"/>
    </location>
</feature>
<feature type="region of interest" description="Disordered" evidence="7">
    <location>
        <begin position="850"/>
        <end position="982"/>
    </location>
</feature>
<feature type="compositionally biased region" description="Pro residues" evidence="7">
    <location>
        <begin position="850"/>
        <end position="861"/>
    </location>
</feature>
<name>A0AAD7EKE5_9AGAR</name>
<proteinExistence type="inferred from homology"/>
<feature type="compositionally biased region" description="Acidic residues" evidence="7">
    <location>
        <begin position="87"/>
        <end position="100"/>
    </location>
</feature>
<evidence type="ECO:0000259" key="8">
    <source>
        <dbReference type="PROSITE" id="PS51321"/>
    </source>
</evidence>
<dbReference type="GO" id="GO:0006362">
    <property type="term" value="P:transcription elongation by RNA polymerase I"/>
    <property type="evidence" value="ECO:0007669"/>
    <property type="project" value="TreeGrafter"/>
</dbReference>
<evidence type="ECO:0000313" key="10">
    <source>
        <dbReference type="Proteomes" id="UP001218218"/>
    </source>
</evidence>
<feature type="compositionally biased region" description="Basic and acidic residues" evidence="7">
    <location>
        <begin position="360"/>
        <end position="381"/>
    </location>
</feature>
<evidence type="ECO:0000313" key="9">
    <source>
        <dbReference type="EMBL" id="KAJ7334135.1"/>
    </source>
</evidence>
<evidence type="ECO:0000256" key="4">
    <source>
        <dbReference type="ARBA" id="ARBA00022723"/>
    </source>
</evidence>
<feature type="compositionally biased region" description="Gly residues" evidence="7">
    <location>
        <begin position="878"/>
        <end position="893"/>
    </location>
</feature>
<dbReference type="GO" id="GO:0031564">
    <property type="term" value="P:transcription antitermination"/>
    <property type="evidence" value="ECO:0007669"/>
    <property type="project" value="TreeGrafter"/>
</dbReference>
<feature type="compositionally biased region" description="Basic and acidic residues" evidence="7">
    <location>
        <begin position="916"/>
        <end position="927"/>
    </location>
</feature>
<dbReference type="InterPro" id="IPR036575">
    <property type="entry name" value="TFIIS_cen_dom_sf"/>
</dbReference>
<feature type="compositionally biased region" description="Low complexity" evidence="7">
    <location>
        <begin position="122"/>
        <end position="131"/>
    </location>
</feature>
<comment type="similarity">
    <text evidence="2">Belongs to the BYE1 family.</text>
</comment>
<feature type="domain" description="TFIIS central" evidence="8">
    <location>
        <begin position="219"/>
        <end position="338"/>
    </location>
</feature>
<feature type="region of interest" description="Disordered" evidence="7">
    <location>
        <begin position="527"/>
        <end position="571"/>
    </location>
</feature>
<evidence type="ECO:0000256" key="7">
    <source>
        <dbReference type="SAM" id="MobiDB-lite"/>
    </source>
</evidence>
<feature type="compositionally biased region" description="Basic residues" evidence="7">
    <location>
        <begin position="140"/>
        <end position="159"/>
    </location>
</feature>
<dbReference type="SUPFAM" id="SSF57903">
    <property type="entry name" value="FYVE/PHD zinc finger"/>
    <property type="match status" value="1"/>
</dbReference>
<dbReference type="Pfam" id="PF07500">
    <property type="entry name" value="TFIIS_M"/>
    <property type="match status" value="1"/>
</dbReference>
<dbReference type="GO" id="GO:0000977">
    <property type="term" value="F:RNA polymerase II transcription regulatory region sequence-specific DNA binding"/>
    <property type="evidence" value="ECO:0007669"/>
    <property type="project" value="TreeGrafter"/>
</dbReference>
<dbReference type="PROSITE" id="PS51321">
    <property type="entry name" value="TFIIS_CENTRAL"/>
    <property type="match status" value="1"/>
</dbReference>
<comment type="function">
    <text evidence="1">Negative regulator of transcription elongation.</text>
</comment>
<feature type="compositionally biased region" description="Low complexity" evidence="7">
    <location>
        <begin position="900"/>
        <end position="915"/>
    </location>
</feature>
<keyword evidence="10" id="KW-1185">Reference proteome</keyword>
<dbReference type="SUPFAM" id="SSF46942">
    <property type="entry name" value="Elongation factor TFIIS domain 2"/>
    <property type="match status" value="1"/>
</dbReference>
<dbReference type="Pfam" id="PF07744">
    <property type="entry name" value="SPOC"/>
    <property type="match status" value="1"/>
</dbReference>
<feature type="compositionally biased region" description="Gly residues" evidence="7">
    <location>
        <begin position="948"/>
        <end position="959"/>
    </location>
</feature>
<dbReference type="InterPro" id="IPR012921">
    <property type="entry name" value="SPOC_C"/>
</dbReference>
<dbReference type="GO" id="GO:0001139">
    <property type="term" value="F:RNA polymerase II complex recruiting activity"/>
    <property type="evidence" value="ECO:0007669"/>
    <property type="project" value="TreeGrafter"/>
</dbReference>
<dbReference type="EMBL" id="JARIHO010000033">
    <property type="protein sequence ID" value="KAJ7334135.1"/>
    <property type="molecule type" value="Genomic_DNA"/>
</dbReference>
<keyword evidence="4" id="KW-0479">Metal-binding</keyword>
<dbReference type="GO" id="GO:0006368">
    <property type="term" value="P:transcription elongation by RNA polymerase II"/>
    <property type="evidence" value="ECO:0007669"/>
    <property type="project" value="TreeGrafter"/>
</dbReference>
<dbReference type="PANTHER" id="PTHR11477">
    <property type="entry name" value="TRANSCRIPTION FACTOR S-II ZINC FINGER DOMAIN-CONTAINING PROTEIN"/>
    <property type="match status" value="1"/>
</dbReference>
<accession>A0AAD7EKE5</accession>
<dbReference type="GO" id="GO:0031440">
    <property type="term" value="P:regulation of mRNA 3'-end processing"/>
    <property type="evidence" value="ECO:0007669"/>
    <property type="project" value="TreeGrafter"/>
</dbReference>
<dbReference type="AlphaFoldDB" id="A0AAD7EKE5"/>
<organism evidence="9 10">
    <name type="scientific">Mycena albidolilacea</name>
    <dbReference type="NCBI Taxonomy" id="1033008"/>
    <lineage>
        <taxon>Eukaryota</taxon>
        <taxon>Fungi</taxon>
        <taxon>Dikarya</taxon>
        <taxon>Basidiomycota</taxon>
        <taxon>Agaricomycotina</taxon>
        <taxon>Agaricomycetes</taxon>
        <taxon>Agaricomycetidae</taxon>
        <taxon>Agaricales</taxon>
        <taxon>Marasmiineae</taxon>
        <taxon>Mycenaceae</taxon>
        <taxon>Mycena</taxon>
    </lineage>
</organism>
<dbReference type="CDD" id="cd21538">
    <property type="entry name" value="SPOC_TFIIS"/>
    <property type="match status" value="1"/>
</dbReference>
<feature type="region of interest" description="Disordered" evidence="7">
    <location>
        <begin position="359"/>
        <end position="412"/>
    </location>
</feature>
<dbReference type="GO" id="GO:0005634">
    <property type="term" value="C:nucleus"/>
    <property type="evidence" value="ECO:0007669"/>
    <property type="project" value="TreeGrafter"/>
</dbReference>
<evidence type="ECO:0000256" key="6">
    <source>
        <dbReference type="ARBA" id="ARBA00022833"/>
    </source>
</evidence>
<feature type="compositionally biased region" description="Low complexity" evidence="7">
    <location>
        <begin position="862"/>
        <end position="872"/>
    </location>
</feature>
<dbReference type="InterPro" id="IPR019787">
    <property type="entry name" value="Znf_PHD-finger"/>
</dbReference>
<dbReference type="InterPro" id="IPR003618">
    <property type="entry name" value="TFIIS_cen_dom"/>
</dbReference>
<gene>
    <name evidence="9" type="ORF">DFH08DRAFT_880250</name>
</gene>
<keyword evidence="6" id="KW-0862">Zinc</keyword>
<dbReference type="Gene3D" id="3.30.40.10">
    <property type="entry name" value="Zinc/RING finger domain, C3HC4 (zinc finger)"/>
    <property type="match status" value="1"/>
</dbReference>
<evidence type="ECO:0000256" key="2">
    <source>
        <dbReference type="ARBA" id="ARBA00011050"/>
    </source>
</evidence>
<dbReference type="PANTHER" id="PTHR11477:SF11">
    <property type="entry name" value="TRANSCRIPTION FACTOR BYE1"/>
    <property type="match status" value="1"/>
</dbReference>
<feature type="region of interest" description="Disordered" evidence="7">
    <location>
        <begin position="54"/>
        <end position="188"/>
    </location>
</feature>
<comment type="caution">
    <text evidence="9">The sequence shown here is derived from an EMBL/GenBank/DDBJ whole genome shotgun (WGS) entry which is preliminary data.</text>
</comment>
<reference evidence="9" key="1">
    <citation type="submission" date="2023-03" db="EMBL/GenBank/DDBJ databases">
        <title>Massive genome expansion in bonnet fungi (Mycena s.s.) driven by repeated elements and novel gene families across ecological guilds.</title>
        <authorList>
            <consortium name="Lawrence Berkeley National Laboratory"/>
            <person name="Harder C.B."/>
            <person name="Miyauchi S."/>
            <person name="Viragh M."/>
            <person name="Kuo A."/>
            <person name="Thoen E."/>
            <person name="Andreopoulos B."/>
            <person name="Lu D."/>
            <person name="Skrede I."/>
            <person name="Drula E."/>
            <person name="Henrissat B."/>
            <person name="Morin E."/>
            <person name="Kohler A."/>
            <person name="Barry K."/>
            <person name="LaButti K."/>
            <person name="Morin E."/>
            <person name="Salamov A."/>
            <person name="Lipzen A."/>
            <person name="Mereny Z."/>
            <person name="Hegedus B."/>
            <person name="Baldrian P."/>
            <person name="Stursova M."/>
            <person name="Weitz H."/>
            <person name="Taylor A."/>
            <person name="Grigoriev I.V."/>
            <person name="Nagy L.G."/>
            <person name="Martin F."/>
            <person name="Kauserud H."/>
        </authorList>
    </citation>
    <scope>NUCLEOTIDE SEQUENCE</scope>
    <source>
        <strain evidence="9">CBHHK002</strain>
    </source>
</reference>
<feature type="compositionally biased region" description="Low complexity" evidence="7">
    <location>
        <begin position="57"/>
        <end position="68"/>
    </location>
</feature>
<evidence type="ECO:0000256" key="3">
    <source>
        <dbReference type="ARBA" id="ARBA00021616"/>
    </source>
</evidence>
<dbReference type="Gene3D" id="1.10.472.30">
    <property type="entry name" value="Transcription elongation factor S-II, central domain"/>
    <property type="match status" value="1"/>
</dbReference>
<sequence length="982" mass="106561">MVNCGECDEWFHFACVNLSERKAEDINVYICSSCSEKTGRRTVMLWEGPDAVEEVGKSTSKAASGSSTPTLKKEKILVDDPPPADPESAEDDPSSEDEYVADSAKANGPGAKRRRARRLSFSDESGGSDSGSDSEDTGGRTRKRASPGRGAHNLKRKAASQRTQAHAPPSKRKKQSSETATGTAAEDPARAFCLGKLEGVFRDIFLRYPHVRDGEGVLVEKKAGEELSEEEKARVEDAAKQFATELEQCVYDIYSEPDKRGMPSAGGKYKDRFRMLQFNLSKVDRTVLHKRIASADITPKEISLMSSTDLANEQAKQAIKIAEKEALEHSILEKTVIPRAKLTHKGLEDIDDIDEGGANLRERELERQREEEERRERERAARARGQRQRTASMSIPPESPITPTGGAGWGGPPRVPMHVLTTPNEEMPMGSAFNGEMSTEPEMNLADLINIDDELQPVQQDVSASPAPAPTVDLAPSSPIPGFGRALSPELPVAASSPTVPTGISPFASKPEAARTSSFDLNALWAAPKKEEDLPKDEASVSPPVTTSSPPPQQPHSPVSMEEPQNRKEEMMDLDETDDQDFDMFLEEKDNGPGPSSPEALQAAFNDLAQVWSGKINMPLDSTIPQETPVVARQIGGRTIEFDSPLWKTLFPSDLLRIDGRVPVDKSAQFLLQTRMNSTRELIAVAFSPGSSGANAGFQILTDFLIAKGRHGLVFPWGSRPKEFHPGKELYIIPLLSSDNLPDYMELLDNLALPKIRNTNYLVGIWVLNKGKLAPPPPPPMPMPAPAPPPAVMPQPQFNLPALPPAVPGVPAPQLTFEPSVLAAEVAALTPEQVRMMLQSLTASTLNAIPVPPAPMQPPTAMPQQQGWGHQPMPGPGPGHGHGPGPVGPGPGMGYPPHYPQQQQHHGPPYGQQPPYDRRDYNHDPHQGYDQGGRDNGWNRGRGRGRGRGGPGGGGGGSQPGADSGWPRRRDNGPSPPQRRWN</sequence>
<evidence type="ECO:0000256" key="1">
    <source>
        <dbReference type="ARBA" id="ARBA00002311"/>
    </source>
</evidence>
<dbReference type="Proteomes" id="UP001218218">
    <property type="component" value="Unassembled WGS sequence"/>
</dbReference>
<dbReference type="GO" id="GO:0008270">
    <property type="term" value="F:zinc ion binding"/>
    <property type="evidence" value="ECO:0007669"/>
    <property type="project" value="UniProtKB-KW"/>
</dbReference>
<keyword evidence="5" id="KW-0863">Zinc-finger</keyword>